<dbReference type="RefSeq" id="WP_187502608.1">
    <property type="nucleotide sequence ID" value="NZ_CP162536.1"/>
</dbReference>
<dbReference type="Proteomes" id="UP000597613">
    <property type="component" value="Unassembled WGS sequence"/>
</dbReference>
<reference evidence="2 3" key="1">
    <citation type="submission" date="2020-08" db="EMBL/GenBank/DDBJ databases">
        <title>Putative novel bacterial strains isolated from necrotic wheat leaf tissues caused by Xanthomonas translucens.</title>
        <authorList>
            <person name="Tambong J.T."/>
        </authorList>
    </citation>
    <scope>NUCLEOTIDE SEQUENCE [LARGE SCALE GENOMIC DNA]</scope>
    <source>
        <strain evidence="3">DOAB 1063</strain>
    </source>
</reference>
<evidence type="ECO:0000259" key="1">
    <source>
        <dbReference type="Pfam" id="PF08937"/>
    </source>
</evidence>
<keyword evidence="3" id="KW-1185">Reference proteome</keyword>
<protein>
    <submittedName>
        <fullName evidence="2">TIR domain-containing protein</fullName>
    </submittedName>
</protein>
<proteinExistence type="predicted"/>
<evidence type="ECO:0000313" key="3">
    <source>
        <dbReference type="Proteomes" id="UP000597613"/>
    </source>
</evidence>
<dbReference type="InterPro" id="IPR015032">
    <property type="entry name" value="ThsB__TIR-like_domain"/>
</dbReference>
<comment type="caution">
    <text evidence="2">The sequence shown here is derived from an EMBL/GenBank/DDBJ whole genome shotgun (WGS) entry which is preliminary data.</text>
</comment>
<dbReference type="InterPro" id="IPR036490">
    <property type="entry name" value="ThsB_TIR-like_sf"/>
</dbReference>
<name>A0ABR7AK38_9SPHN</name>
<accession>A0ABR7AK38</accession>
<dbReference type="Pfam" id="PF08937">
    <property type="entry name" value="ThsB_TIR"/>
    <property type="match status" value="1"/>
</dbReference>
<dbReference type="SUPFAM" id="SSF52206">
    <property type="entry name" value="Hypothetical protein MTH538"/>
    <property type="match status" value="1"/>
</dbReference>
<evidence type="ECO:0000313" key="2">
    <source>
        <dbReference type="EMBL" id="MBC3940823.1"/>
    </source>
</evidence>
<feature type="domain" description="Thoeris protein ThsB TIR-like" evidence="1">
    <location>
        <begin position="9"/>
        <end position="106"/>
    </location>
</feature>
<gene>
    <name evidence="2" type="ORF">H8S47_03870</name>
</gene>
<organism evidence="2 3">
    <name type="scientific">Sphingomonas albertensis</name>
    <dbReference type="NCBI Taxonomy" id="2762591"/>
    <lineage>
        <taxon>Bacteria</taxon>
        <taxon>Pseudomonadati</taxon>
        <taxon>Pseudomonadota</taxon>
        <taxon>Alphaproteobacteria</taxon>
        <taxon>Sphingomonadales</taxon>
        <taxon>Sphingomonadaceae</taxon>
        <taxon>Sphingomonas</taxon>
    </lineage>
</organism>
<sequence length="200" mass="22825">MAPTPRNVFYSFHYDDVMRVNHVRQLGKIRPTDKGRNLTPRDRSLWESVKRTDPANLKRVINAGLSGTSTTCVLAGYQTWSREWVRYEIARSLMRGNALLTVYIDGCKCPNEGYGIRGSNPLAAMALGWDNRIYEHRGGEWVIYREVEGKVPAWPKWLPRPSEGRVMPLDQGAPAYDWITDDGYNNLIRWTNLAALKAGK</sequence>
<dbReference type="EMBL" id="JACONT010000005">
    <property type="protein sequence ID" value="MBC3940823.1"/>
    <property type="molecule type" value="Genomic_DNA"/>
</dbReference>